<dbReference type="InterPro" id="IPR011257">
    <property type="entry name" value="DNA_glycosylase"/>
</dbReference>
<evidence type="ECO:0000256" key="12">
    <source>
        <dbReference type="ARBA" id="ARBA00023295"/>
    </source>
</evidence>
<evidence type="ECO:0000256" key="10">
    <source>
        <dbReference type="ARBA" id="ARBA00023014"/>
    </source>
</evidence>
<dbReference type="InterPro" id="IPR044298">
    <property type="entry name" value="MIG/MutY"/>
</dbReference>
<keyword evidence="7 13" id="KW-0227">DNA damage</keyword>
<dbReference type="Gene3D" id="1.10.340.30">
    <property type="entry name" value="Hypothetical protein, domain 2"/>
    <property type="match status" value="1"/>
</dbReference>
<keyword evidence="9 13" id="KW-0408">Iron</keyword>
<gene>
    <name evidence="16" type="ORF">MMYC01_205448</name>
</gene>
<dbReference type="GO" id="GO:0000701">
    <property type="term" value="F:purine-specific mismatch base pair DNA N-glycosylase activity"/>
    <property type="evidence" value="ECO:0007669"/>
    <property type="project" value="UniProtKB-EC"/>
</dbReference>
<evidence type="ECO:0000256" key="5">
    <source>
        <dbReference type="ARBA" id="ARBA00022485"/>
    </source>
</evidence>
<proteinExistence type="inferred from homology"/>
<evidence type="ECO:0000256" key="13">
    <source>
        <dbReference type="RuleBase" id="RU365096"/>
    </source>
</evidence>
<dbReference type="Proteomes" id="UP000078237">
    <property type="component" value="Unassembled WGS sequence"/>
</dbReference>
<comment type="cofactor">
    <cofactor evidence="13">
        <name>[4Fe-4S] cluster</name>
        <dbReference type="ChEBI" id="CHEBI:49883"/>
    </cofactor>
    <text evidence="13">Binds 1 [4Fe-4S] cluster.</text>
</comment>
<keyword evidence="6" id="KW-0479">Metal-binding</keyword>
<dbReference type="PANTHER" id="PTHR42944">
    <property type="entry name" value="ADENINE DNA GLYCOSYLASE"/>
    <property type="match status" value="1"/>
</dbReference>
<dbReference type="InterPro" id="IPR015797">
    <property type="entry name" value="NUDIX_hydrolase-like_dom_sf"/>
</dbReference>
<evidence type="ECO:0000256" key="14">
    <source>
        <dbReference type="SAM" id="MobiDB-lite"/>
    </source>
</evidence>
<evidence type="ECO:0000256" key="9">
    <source>
        <dbReference type="ARBA" id="ARBA00023004"/>
    </source>
</evidence>
<evidence type="ECO:0000256" key="3">
    <source>
        <dbReference type="ARBA" id="ARBA00012045"/>
    </source>
</evidence>
<dbReference type="STRING" id="100816.A0A175W3N4"/>
<name>A0A175W3N4_9PEZI</name>
<dbReference type="GO" id="GO:0046872">
    <property type="term" value="F:metal ion binding"/>
    <property type="evidence" value="ECO:0007669"/>
    <property type="project" value="UniProtKB-UniRule"/>
</dbReference>
<dbReference type="PANTHER" id="PTHR42944:SF1">
    <property type="entry name" value="ADENINE DNA GLYCOSYLASE"/>
    <property type="match status" value="1"/>
</dbReference>
<dbReference type="GO" id="GO:0051539">
    <property type="term" value="F:4 iron, 4 sulfur cluster binding"/>
    <property type="evidence" value="ECO:0007669"/>
    <property type="project" value="UniProtKB-UniRule"/>
</dbReference>
<dbReference type="GO" id="GO:0035485">
    <property type="term" value="F:adenine/guanine mispair binding"/>
    <property type="evidence" value="ECO:0007669"/>
    <property type="project" value="TreeGrafter"/>
</dbReference>
<evidence type="ECO:0000256" key="6">
    <source>
        <dbReference type="ARBA" id="ARBA00022723"/>
    </source>
</evidence>
<dbReference type="InterPro" id="IPR003651">
    <property type="entry name" value="Endonuclease3_FeS-loop_motif"/>
</dbReference>
<evidence type="ECO:0000313" key="16">
    <source>
        <dbReference type="EMBL" id="KXX78328.1"/>
    </source>
</evidence>
<comment type="similarity">
    <text evidence="2 13">Belongs to the Nth/MutY family.</text>
</comment>
<dbReference type="FunFam" id="1.10.340.30:FF:000002">
    <property type="entry name" value="Adenine DNA glycosylase"/>
    <property type="match status" value="1"/>
</dbReference>
<dbReference type="GO" id="GO:0034039">
    <property type="term" value="F:8-oxo-7,8-dihydroguanine DNA N-glycosylase activity"/>
    <property type="evidence" value="ECO:0007669"/>
    <property type="project" value="TreeGrafter"/>
</dbReference>
<evidence type="ECO:0000256" key="1">
    <source>
        <dbReference type="ARBA" id="ARBA00000843"/>
    </source>
</evidence>
<keyword evidence="8" id="KW-0378">Hydrolase</keyword>
<feature type="region of interest" description="Disordered" evidence="14">
    <location>
        <begin position="1"/>
        <end position="70"/>
    </location>
</feature>
<organism evidence="16 17">
    <name type="scientific">Madurella mycetomatis</name>
    <dbReference type="NCBI Taxonomy" id="100816"/>
    <lineage>
        <taxon>Eukaryota</taxon>
        <taxon>Fungi</taxon>
        <taxon>Dikarya</taxon>
        <taxon>Ascomycota</taxon>
        <taxon>Pezizomycotina</taxon>
        <taxon>Sordariomycetes</taxon>
        <taxon>Sordariomycetidae</taxon>
        <taxon>Sordariales</taxon>
        <taxon>Sordariales incertae sedis</taxon>
        <taxon>Madurella</taxon>
    </lineage>
</organism>
<dbReference type="EC" id="3.2.2.31" evidence="3 13"/>
<dbReference type="AlphaFoldDB" id="A0A175W3N4"/>
<keyword evidence="12 13" id="KW-0326">Glycosidase</keyword>
<dbReference type="SMART" id="SM00478">
    <property type="entry name" value="ENDO3c"/>
    <property type="match status" value="1"/>
</dbReference>
<protein>
    <recommendedName>
        <fullName evidence="4 13">Adenine DNA glycosylase</fullName>
        <ecNumber evidence="3 13">3.2.2.31</ecNumber>
    </recommendedName>
</protein>
<dbReference type="Gene3D" id="3.90.79.10">
    <property type="entry name" value="Nucleoside Triphosphate Pyrophosphohydrolase"/>
    <property type="match status" value="1"/>
</dbReference>
<dbReference type="SUPFAM" id="SSF48150">
    <property type="entry name" value="DNA-glycosylase"/>
    <property type="match status" value="1"/>
</dbReference>
<feature type="compositionally biased region" description="Polar residues" evidence="14">
    <location>
        <begin position="32"/>
        <end position="42"/>
    </location>
</feature>
<dbReference type="GO" id="GO:0006285">
    <property type="term" value="P:base-excision repair, AP site formation"/>
    <property type="evidence" value="ECO:0007669"/>
    <property type="project" value="UniProtKB-ARBA"/>
</dbReference>
<evidence type="ECO:0000259" key="15">
    <source>
        <dbReference type="SMART" id="SM00478"/>
    </source>
</evidence>
<dbReference type="GO" id="GO:0032357">
    <property type="term" value="F:oxidized purine DNA binding"/>
    <property type="evidence" value="ECO:0007669"/>
    <property type="project" value="TreeGrafter"/>
</dbReference>
<dbReference type="InterPro" id="IPR029119">
    <property type="entry name" value="MutY_C"/>
</dbReference>
<keyword evidence="10" id="KW-0411">Iron-sulfur</keyword>
<sequence>MMTSKRGVRAAAKNAAAKLRQNEVSDEDGSQPRGSAVSNVESDPSDIDLRPAKRRRTTPHPKSKSSLNNETHQIFQASFSLPSSDTTHPATCVFPSRSHPVTYHRPLLLYSPSSRQSLLTWFDKVHSARNMPWRKPWINPSEYASRPSDLHAALSQRAYEVWISEIMLQQTRVAVVTSYWTRWMARWPTISDLAAAKQDEVLAMWQGLGYYSRARRIHEAAALVCADPEMRGLLPKDVGELQKRVPGVGRYTAGAIAAIVFGLPEALVDGNVLRVLSRQLGVLGDVKGDRRVVEVLWEAAGELVKAVARDGDGEDVSDRPGKWGQALMELGSTVCTPRPNCGKCPVTETCRAYAEGLALAKGHRTQALQDVEDICGLCAPFDEAEEGAEARTKTNSKRGALSFFFTPTQTTKTRITGTATAATPDDRTLEAIISHAKKFPLKIPKKKVREEETLVCAIRRVSDNQYLIYRRPDKGLLAGMWEFPSHILPESNDSTAKDRKNKAMSYVSHLVEETKAKGAKNLRKPTLRHTEEIGSVPWQFSHLRLTMHVHLFELDDVDGSSEVVVKLEARQRWATGEDIDMESMGTGMKKCWSLVKERVR</sequence>
<evidence type="ECO:0000256" key="8">
    <source>
        <dbReference type="ARBA" id="ARBA00022801"/>
    </source>
</evidence>
<dbReference type="CDD" id="cd03431">
    <property type="entry name" value="NUDIX_DNA_Glycosylase_C-MutY"/>
    <property type="match status" value="1"/>
</dbReference>
<keyword evidence="5" id="KW-0004">4Fe-4S</keyword>
<dbReference type="OrthoDB" id="10248838at2759"/>
<dbReference type="SUPFAM" id="SSF55811">
    <property type="entry name" value="Nudix"/>
    <property type="match status" value="1"/>
</dbReference>
<dbReference type="InterPro" id="IPR003265">
    <property type="entry name" value="HhH-GPD_domain"/>
</dbReference>
<keyword evidence="17" id="KW-1185">Reference proteome</keyword>
<dbReference type="Gene3D" id="1.10.1670.10">
    <property type="entry name" value="Helix-hairpin-Helix base-excision DNA repair enzymes (C-terminal)"/>
    <property type="match status" value="1"/>
</dbReference>
<dbReference type="CDD" id="cd00056">
    <property type="entry name" value="ENDO3c"/>
    <property type="match status" value="1"/>
</dbReference>
<evidence type="ECO:0000256" key="11">
    <source>
        <dbReference type="ARBA" id="ARBA00023204"/>
    </source>
</evidence>
<dbReference type="VEuPathDB" id="FungiDB:MMYC01_205448"/>
<evidence type="ECO:0000313" key="17">
    <source>
        <dbReference type="Proteomes" id="UP000078237"/>
    </source>
</evidence>
<evidence type="ECO:0000256" key="4">
    <source>
        <dbReference type="ARBA" id="ARBA00022023"/>
    </source>
</evidence>
<comment type="function">
    <text evidence="13">Adenine glycosylase active on G-A mispairs.</text>
</comment>
<evidence type="ECO:0000256" key="2">
    <source>
        <dbReference type="ARBA" id="ARBA00008343"/>
    </source>
</evidence>
<feature type="compositionally biased region" description="Basic residues" evidence="14">
    <location>
        <begin position="52"/>
        <end position="63"/>
    </location>
</feature>
<evidence type="ECO:0000256" key="7">
    <source>
        <dbReference type="ARBA" id="ARBA00022763"/>
    </source>
</evidence>
<dbReference type="Pfam" id="PF14815">
    <property type="entry name" value="NUDIX_4"/>
    <property type="match status" value="1"/>
</dbReference>
<dbReference type="GO" id="GO:0005634">
    <property type="term" value="C:nucleus"/>
    <property type="evidence" value="ECO:0007669"/>
    <property type="project" value="TreeGrafter"/>
</dbReference>
<dbReference type="EMBL" id="LCTW02000124">
    <property type="protein sequence ID" value="KXX78328.1"/>
    <property type="molecule type" value="Genomic_DNA"/>
</dbReference>
<comment type="caution">
    <text evidence="16">The sequence shown here is derived from an EMBL/GenBank/DDBJ whole genome shotgun (WGS) entry which is preliminary data.</text>
</comment>
<dbReference type="SMART" id="SM00525">
    <property type="entry name" value="FES"/>
    <property type="match status" value="1"/>
</dbReference>
<accession>A0A175W3N4</accession>
<dbReference type="InterPro" id="IPR023170">
    <property type="entry name" value="HhH_base_excis_C"/>
</dbReference>
<dbReference type="GO" id="GO:0006298">
    <property type="term" value="P:mismatch repair"/>
    <property type="evidence" value="ECO:0007669"/>
    <property type="project" value="TreeGrafter"/>
</dbReference>
<comment type="catalytic activity">
    <reaction evidence="1 13">
        <text>Hydrolyzes free adenine bases from 7,8-dihydro-8-oxoguanine:adenine mismatched double-stranded DNA, leaving an apurinic site.</text>
        <dbReference type="EC" id="3.2.2.31"/>
    </reaction>
</comment>
<keyword evidence="11" id="KW-0234">DNA repair</keyword>
<reference evidence="16 17" key="1">
    <citation type="journal article" date="2016" name="Genome Announc.">
        <title>Genome Sequence of Madurella mycetomatis mm55, Isolated from a Human Mycetoma Case in Sudan.</title>
        <authorList>
            <person name="Smit S."/>
            <person name="Derks M.F."/>
            <person name="Bervoets S."/>
            <person name="Fahal A."/>
            <person name="van Leeuwen W."/>
            <person name="van Belkum A."/>
            <person name="van de Sande W.W."/>
        </authorList>
    </citation>
    <scope>NUCLEOTIDE SEQUENCE [LARGE SCALE GENOMIC DNA]</scope>
    <source>
        <strain evidence="17">mm55</strain>
    </source>
</reference>
<feature type="domain" description="HhH-GPD" evidence="15">
    <location>
        <begin position="167"/>
        <end position="333"/>
    </location>
</feature>
<dbReference type="Pfam" id="PF00730">
    <property type="entry name" value="HhH-GPD"/>
    <property type="match status" value="1"/>
</dbReference>